<comment type="pathway">
    <text evidence="3">Purine metabolism; purine nucleoside salvage.</text>
</comment>
<keyword evidence="3" id="KW-0660">Purine salvage</keyword>
<reference evidence="5 6" key="1">
    <citation type="journal article" date="2014" name="Int. J. Syst. Evol. Microbiol.">
        <title>Complete genome sequence of Corynebacterium casei LMG S-19264T (=DSM 44701T), isolated from a smear-ripened cheese.</title>
        <authorList>
            <consortium name="US DOE Joint Genome Institute (JGI-PGF)"/>
            <person name="Walter F."/>
            <person name="Albersmeier A."/>
            <person name="Kalinowski J."/>
            <person name="Ruckert C."/>
        </authorList>
    </citation>
    <scope>NUCLEOTIDE SEQUENCE [LARGE SCALE GENOMIC DNA]</scope>
    <source>
        <strain evidence="5 6">CGMCC 1.15286</strain>
    </source>
</reference>
<comment type="function">
    <text evidence="3">Purine nucleoside phosphorylase involved in purine salvage.</text>
</comment>
<dbReference type="InterPro" id="IPR000845">
    <property type="entry name" value="Nucleoside_phosphorylase_d"/>
</dbReference>
<dbReference type="InterPro" id="IPR010044">
    <property type="entry name" value="MTAP"/>
</dbReference>
<comment type="similarity">
    <text evidence="3">Belongs to the PNP/MTAP phosphorylase family. MTAP subfamily.</text>
</comment>
<gene>
    <name evidence="5" type="ORF">GCM10010918_27420</name>
</gene>
<comment type="subunit">
    <text evidence="3">Homohexamer. Dimer of a homotrimer.</text>
</comment>
<name>A0A917M1I1_9BACL</name>
<feature type="binding site" evidence="3">
    <location>
        <position position="12"/>
    </location>
    <ligand>
        <name>phosphate</name>
        <dbReference type="ChEBI" id="CHEBI:43474"/>
    </ligand>
</feature>
<dbReference type="HAMAP" id="MF_01963">
    <property type="entry name" value="MTAP"/>
    <property type="match status" value="1"/>
</dbReference>
<keyword evidence="1 3" id="KW-0328">Glycosyltransferase</keyword>
<dbReference type="InterPro" id="IPR035994">
    <property type="entry name" value="Nucleoside_phosphorylase_sf"/>
</dbReference>
<dbReference type="PANTHER" id="PTHR42679:SF2">
    <property type="entry name" value="S-METHYL-5'-THIOADENOSINE PHOSPHORYLASE"/>
    <property type="match status" value="1"/>
</dbReference>
<evidence type="ECO:0000313" key="6">
    <source>
        <dbReference type="Proteomes" id="UP000600247"/>
    </source>
</evidence>
<sequence>MENVKIAIIGGTGVYRLPGFKEIQQVLVETEFGSIPVKIGIWSGKKIAFITRHGEKHSIAPGCINYRANIKALSMLGVKQIYSTACVGSVNPDYKPGTFVVLRQFLDFTKNRKSSFFLFDGTQEGEVISHVDMTDPYCDRLSKVFIEAGEMAGIDVKDGATYCCMEGPRYETRAEVKMLRMLGGDVAGHTSFPEQVLAREAEICYASIGIVSSMAAGIEEGHVNAGVVEAAMEKMFDNVQQILMNAIELTDVDEDCWCKHSLDGTVHQKS</sequence>
<feature type="site" description="Important for substrate specificity" evidence="3">
    <location>
        <position position="171"/>
    </location>
</feature>
<evidence type="ECO:0000259" key="4">
    <source>
        <dbReference type="Pfam" id="PF01048"/>
    </source>
</evidence>
<dbReference type="GO" id="GO:0005829">
    <property type="term" value="C:cytosol"/>
    <property type="evidence" value="ECO:0007669"/>
    <property type="project" value="TreeGrafter"/>
</dbReference>
<comment type="caution">
    <text evidence="3">Lacks conserved residue(s) required for the propagation of feature annotation.</text>
</comment>
<dbReference type="Gene3D" id="3.40.50.1580">
    <property type="entry name" value="Nucleoside phosphorylase domain"/>
    <property type="match status" value="1"/>
</dbReference>
<dbReference type="GO" id="GO:0019509">
    <property type="term" value="P:L-methionine salvage from methylthioadenosine"/>
    <property type="evidence" value="ECO:0007669"/>
    <property type="project" value="TreeGrafter"/>
</dbReference>
<organism evidence="5 6">
    <name type="scientific">Paenibacillus radicis</name>
    <name type="common">ex Gao et al. 2016</name>
    <dbReference type="NCBI Taxonomy" id="1737354"/>
    <lineage>
        <taxon>Bacteria</taxon>
        <taxon>Bacillati</taxon>
        <taxon>Bacillota</taxon>
        <taxon>Bacilli</taxon>
        <taxon>Bacillales</taxon>
        <taxon>Paenibacillaceae</taxon>
        <taxon>Paenibacillus</taxon>
    </lineage>
</organism>
<dbReference type="CDD" id="cd09010">
    <property type="entry name" value="MTAP_SsMTAPII_like_MTIP"/>
    <property type="match status" value="1"/>
</dbReference>
<evidence type="ECO:0000313" key="5">
    <source>
        <dbReference type="EMBL" id="GGG70579.1"/>
    </source>
</evidence>
<dbReference type="Pfam" id="PF01048">
    <property type="entry name" value="PNP_UDP_1"/>
    <property type="match status" value="1"/>
</dbReference>
<proteinExistence type="inferred from homology"/>
<dbReference type="Proteomes" id="UP000600247">
    <property type="component" value="Unassembled WGS sequence"/>
</dbReference>
<comment type="caution">
    <text evidence="5">The sequence shown here is derived from an EMBL/GenBank/DDBJ whole genome shotgun (WGS) entry which is preliminary data.</text>
</comment>
<dbReference type="AlphaFoldDB" id="A0A917M1I1"/>
<evidence type="ECO:0000256" key="1">
    <source>
        <dbReference type="ARBA" id="ARBA00022676"/>
    </source>
</evidence>
<feature type="domain" description="Nucleoside phosphorylase" evidence="4">
    <location>
        <begin position="5"/>
        <end position="247"/>
    </location>
</feature>
<keyword evidence="2 3" id="KW-0808">Transferase</keyword>
<dbReference type="EC" id="2.4.2.1" evidence="3"/>
<feature type="binding site" evidence="3">
    <location>
        <position position="190"/>
    </location>
    <ligand>
        <name>phosphate</name>
        <dbReference type="ChEBI" id="CHEBI:43474"/>
    </ligand>
</feature>
<feature type="site" description="Important for substrate specificity" evidence="3">
    <location>
        <position position="225"/>
    </location>
</feature>
<keyword evidence="6" id="KW-1185">Reference proteome</keyword>
<feature type="binding site" evidence="3">
    <location>
        <begin position="52"/>
        <end position="53"/>
    </location>
    <ligand>
        <name>phosphate</name>
        <dbReference type="ChEBI" id="CHEBI:43474"/>
    </ligand>
</feature>
<dbReference type="PANTHER" id="PTHR42679">
    <property type="entry name" value="S-METHYL-5'-THIOADENOSINE PHOSPHORYLASE"/>
    <property type="match status" value="1"/>
</dbReference>
<comment type="miscellaneous">
    <text evidence="3">Although this enzyme belongs to the family of MTA phosphorylases based on sequence homology, it lacks several conserved amino acids in the substrate binding pocket that confer specificity towards MTA.</text>
</comment>
<dbReference type="GO" id="GO:0017061">
    <property type="term" value="F:S-methyl-5-thioadenosine phosphorylase activity"/>
    <property type="evidence" value="ECO:0007669"/>
    <property type="project" value="InterPro"/>
</dbReference>
<dbReference type="EMBL" id="BMHY01000004">
    <property type="protein sequence ID" value="GGG70579.1"/>
    <property type="molecule type" value="Genomic_DNA"/>
</dbReference>
<dbReference type="RefSeq" id="WP_188889726.1">
    <property type="nucleotide sequence ID" value="NZ_BMHY01000004.1"/>
</dbReference>
<comment type="catalytic activity">
    <reaction evidence="3">
        <text>a purine D-ribonucleoside + phosphate = a purine nucleobase + alpha-D-ribose 1-phosphate</text>
        <dbReference type="Rhea" id="RHEA:19805"/>
        <dbReference type="ChEBI" id="CHEBI:26386"/>
        <dbReference type="ChEBI" id="CHEBI:43474"/>
        <dbReference type="ChEBI" id="CHEBI:57720"/>
        <dbReference type="ChEBI" id="CHEBI:142355"/>
        <dbReference type="EC" id="2.4.2.1"/>
    </reaction>
</comment>
<evidence type="ECO:0000256" key="2">
    <source>
        <dbReference type="ARBA" id="ARBA00022679"/>
    </source>
</evidence>
<accession>A0A917M1I1</accession>
<dbReference type="GO" id="GO:0006166">
    <property type="term" value="P:purine ribonucleoside salvage"/>
    <property type="evidence" value="ECO:0007669"/>
    <property type="project" value="UniProtKB-UniRule"/>
</dbReference>
<evidence type="ECO:0000256" key="3">
    <source>
        <dbReference type="HAMAP-Rule" id="MF_01963"/>
    </source>
</evidence>
<dbReference type="SUPFAM" id="SSF53167">
    <property type="entry name" value="Purine and uridine phosphorylases"/>
    <property type="match status" value="1"/>
</dbReference>
<protein>
    <recommendedName>
        <fullName evidence="3">Purine nucleoside phosphorylase</fullName>
        <shortName evidence="3">PNP</shortName>
        <ecNumber evidence="3">2.4.2.1</ecNumber>
    </recommendedName>
</protein>